<organism evidence="2 3">
    <name type="scientific">Bacteroides cellulosilyticus</name>
    <dbReference type="NCBI Taxonomy" id="246787"/>
    <lineage>
        <taxon>Bacteria</taxon>
        <taxon>Pseudomonadati</taxon>
        <taxon>Bacteroidota</taxon>
        <taxon>Bacteroidia</taxon>
        <taxon>Bacteroidales</taxon>
        <taxon>Bacteroidaceae</taxon>
        <taxon>Bacteroides</taxon>
    </lineage>
</organism>
<sequence length="417" mass="47613">MNNTIRNLFLLTILLSGTQVISSPFGGLSIFQISLLITVFVALLGIIRKRTVRKGIYLFVSFVWVVSSVVAWLVSINPSWANSYFLLGLMTAFFILLFPSYFDRNDVFILEKTLIRSQYIVLPFSIYFYYMFYTNGGVPNHLDLFGGFYIDLDDDTLTRGQAASLLRLMLPYSTPPVLSLVMAMCVIMLLSNKDLYSKIMRYFLLLSYSLVLIMTGSRTGFIGLCLFAVIHLILKMLDFSREKSAKYFVTILGVMIIAIIVFPFLSDVVYIQKMFINRTEGFSCESLMSDRHFTVPLDGFLIWISSIQNFLIGIGFGSSLFMTGEHTFLPPYFLNSFITLLAERGLMGLLLCIFLISLSVSLYSKRAMMNYAEKSLTYAFIVGMLSCVFYEGINCYFFIFVMSISFMVNVDFKINRR</sequence>
<proteinExistence type="predicted"/>
<comment type="caution">
    <text evidence="2">The sequence shown here is derived from an EMBL/GenBank/DDBJ whole genome shotgun (WGS) entry which is preliminary data.</text>
</comment>
<keyword evidence="1" id="KW-1133">Transmembrane helix</keyword>
<dbReference type="RefSeq" id="WP_149950738.1">
    <property type="nucleotide sequence ID" value="NZ_RCXI01000043.1"/>
</dbReference>
<feature type="transmembrane region" description="Helical" evidence="1">
    <location>
        <begin position="81"/>
        <end position="102"/>
    </location>
</feature>
<feature type="transmembrane region" description="Helical" evidence="1">
    <location>
        <begin position="344"/>
        <end position="364"/>
    </location>
</feature>
<feature type="transmembrane region" description="Helical" evidence="1">
    <location>
        <begin position="56"/>
        <end position="75"/>
    </location>
</feature>
<evidence type="ECO:0000256" key="1">
    <source>
        <dbReference type="SAM" id="Phobius"/>
    </source>
</evidence>
<reference evidence="2 3" key="1">
    <citation type="journal article" date="2019" name="Nat. Med.">
        <title>A library of human gut bacterial isolates paired with longitudinal multiomics data enables mechanistic microbiome research.</title>
        <authorList>
            <person name="Poyet M."/>
            <person name="Groussin M."/>
            <person name="Gibbons S.M."/>
            <person name="Avila-Pacheco J."/>
            <person name="Jiang X."/>
            <person name="Kearney S.M."/>
            <person name="Perrotta A.R."/>
            <person name="Berdy B."/>
            <person name="Zhao S."/>
            <person name="Lieberman T.D."/>
            <person name="Swanson P.K."/>
            <person name="Smith M."/>
            <person name="Roesemann S."/>
            <person name="Alexander J.E."/>
            <person name="Rich S.A."/>
            <person name="Livny J."/>
            <person name="Vlamakis H."/>
            <person name="Clish C."/>
            <person name="Bullock K."/>
            <person name="Deik A."/>
            <person name="Scott J."/>
            <person name="Pierce K.A."/>
            <person name="Xavier R.J."/>
            <person name="Alm E.J."/>
        </authorList>
    </citation>
    <scope>NUCLEOTIDE SEQUENCE [LARGE SCALE GENOMIC DNA]</scope>
    <source>
        <strain evidence="2 3">BIOML-A7</strain>
    </source>
</reference>
<feature type="transmembrane region" description="Helical" evidence="1">
    <location>
        <begin position="114"/>
        <end position="132"/>
    </location>
</feature>
<name>A0A5M6A2Z6_9BACE</name>
<dbReference type="Proteomes" id="UP000325055">
    <property type="component" value="Unassembled WGS sequence"/>
</dbReference>
<feature type="transmembrane region" description="Helical" evidence="1">
    <location>
        <begin position="245"/>
        <end position="265"/>
    </location>
</feature>
<evidence type="ECO:0000313" key="2">
    <source>
        <dbReference type="EMBL" id="KAA5402047.1"/>
    </source>
</evidence>
<feature type="transmembrane region" description="Helical" evidence="1">
    <location>
        <begin position="172"/>
        <end position="190"/>
    </location>
</feature>
<feature type="transmembrane region" description="Helical" evidence="1">
    <location>
        <begin position="30"/>
        <end position="47"/>
    </location>
</feature>
<dbReference type="AlphaFoldDB" id="A0A5M6A2Z6"/>
<gene>
    <name evidence="2" type="ORF">F2Y86_26760</name>
</gene>
<protein>
    <recommendedName>
        <fullName evidence="4">O-antigen ligase domain-containing protein</fullName>
    </recommendedName>
</protein>
<feature type="transmembrane region" description="Helical" evidence="1">
    <location>
        <begin position="376"/>
        <end position="408"/>
    </location>
</feature>
<evidence type="ECO:0008006" key="4">
    <source>
        <dbReference type="Google" id="ProtNLM"/>
    </source>
</evidence>
<evidence type="ECO:0000313" key="3">
    <source>
        <dbReference type="Proteomes" id="UP000325055"/>
    </source>
</evidence>
<accession>A0A5M6A2Z6</accession>
<keyword evidence="1" id="KW-0812">Transmembrane</keyword>
<dbReference type="EMBL" id="VVYW01000042">
    <property type="protein sequence ID" value="KAA5402047.1"/>
    <property type="molecule type" value="Genomic_DNA"/>
</dbReference>
<keyword evidence="1" id="KW-0472">Membrane</keyword>
<feature type="transmembrane region" description="Helical" evidence="1">
    <location>
        <begin position="202"/>
        <end position="233"/>
    </location>
</feature>
<feature type="transmembrane region" description="Helical" evidence="1">
    <location>
        <begin position="300"/>
        <end position="324"/>
    </location>
</feature>